<dbReference type="AlphaFoldDB" id="A0A1T2LBW9"/>
<dbReference type="PANTHER" id="PTHR39455">
    <property type="entry name" value="CELL DIVISION PROTEIN ZAPD"/>
    <property type="match status" value="1"/>
</dbReference>
<gene>
    <name evidence="5" type="primary">zapD</name>
    <name evidence="6" type="ORF">BOW52_02415</name>
</gene>
<keyword evidence="1 5" id="KW-0963">Cytoplasm</keyword>
<sequence length="263" mass="30097">MAKNITFEHPINERTRLLLRLAHLFDQLSVFQPREEEVDSRVAVNVLLQISAILSRSDIKSEVIKELERHMTNLVRISQHSDVDMSRLDSVVSQLEHNLSGLHNISCQLGQELRDHELLKSIMQRTSIPGGSCDFDMPVYNLWLQQSAKIRCSQLKEWMAPLEPLQNSAALLIDLIRTSSRPVKEVAEQGFFQQSLDRKIPVQMLRVSIPVRLGLIAEVSGGKHRFSVRFLKVDSFKERPTQTTESVTFELTKCVFIESAKPR</sequence>
<dbReference type="GO" id="GO:0032153">
    <property type="term" value="C:cell division site"/>
    <property type="evidence" value="ECO:0007669"/>
    <property type="project" value="TreeGrafter"/>
</dbReference>
<dbReference type="SUPFAM" id="SSF160950">
    <property type="entry name" value="YacF-like"/>
    <property type="match status" value="1"/>
</dbReference>
<dbReference type="Gene3D" id="1.10.3900.10">
    <property type="entry name" value="YacF-like"/>
    <property type="match status" value="1"/>
</dbReference>
<evidence type="ECO:0000256" key="4">
    <source>
        <dbReference type="ARBA" id="ARBA00023306"/>
    </source>
</evidence>
<dbReference type="GO" id="GO:0000917">
    <property type="term" value="P:division septum assembly"/>
    <property type="evidence" value="ECO:0007669"/>
    <property type="project" value="UniProtKB-KW"/>
</dbReference>
<accession>A0A1T2LBW9</accession>
<dbReference type="Proteomes" id="UP000190198">
    <property type="component" value="Unassembled WGS sequence"/>
</dbReference>
<comment type="similarity">
    <text evidence="5">Belongs to the ZapD family.</text>
</comment>
<name>A0A1T2LBW9_9GAMM</name>
<dbReference type="GO" id="GO:0005737">
    <property type="term" value="C:cytoplasm"/>
    <property type="evidence" value="ECO:0007669"/>
    <property type="project" value="UniProtKB-SubCell"/>
</dbReference>
<comment type="subunit">
    <text evidence="5">Interacts with FtsZ.</text>
</comment>
<dbReference type="PANTHER" id="PTHR39455:SF1">
    <property type="entry name" value="CELL DIVISION PROTEIN ZAPD"/>
    <property type="match status" value="1"/>
</dbReference>
<dbReference type="RefSeq" id="WP_167367220.1">
    <property type="nucleotide sequence ID" value="NZ_MPRK01000024.1"/>
</dbReference>
<evidence type="ECO:0000256" key="2">
    <source>
        <dbReference type="ARBA" id="ARBA00022618"/>
    </source>
</evidence>
<evidence type="ECO:0000256" key="3">
    <source>
        <dbReference type="ARBA" id="ARBA00023210"/>
    </source>
</evidence>
<proteinExistence type="inferred from homology"/>
<dbReference type="InterPro" id="IPR009777">
    <property type="entry name" value="ZapD"/>
</dbReference>
<dbReference type="Gene3D" id="2.60.440.10">
    <property type="entry name" value="YacF-like domains"/>
    <property type="match status" value="1"/>
</dbReference>
<protein>
    <recommendedName>
        <fullName evidence="5">Cell division protein ZapD</fullName>
    </recommendedName>
    <alternativeName>
        <fullName evidence="5">Z ring-associated protein D</fullName>
    </alternativeName>
</protein>
<evidence type="ECO:0000256" key="1">
    <source>
        <dbReference type="ARBA" id="ARBA00022490"/>
    </source>
</evidence>
<keyword evidence="2 5" id="KW-0132">Cell division</keyword>
<evidence type="ECO:0000256" key="5">
    <source>
        <dbReference type="HAMAP-Rule" id="MF_01092"/>
    </source>
</evidence>
<evidence type="ECO:0000313" key="6">
    <source>
        <dbReference type="EMBL" id="OOZ42605.1"/>
    </source>
</evidence>
<reference evidence="6 7" key="1">
    <citation type="submission" date="2016-11" db="EMBL/GenBank/DDBJ databases">
        <title>Mixed transmission modes and dynamic genome evolution in an obligate animal-bacterial symbiosis.</title>
        <authorList>
            <person name="Russell S.L."/>
            <person name="Corbett-Detig R.B."/>
            <person name="Cavanaugh C.M."/>
        </authorList>
    </citation>
    <scope>NUCLEOTIDE SEQUENCE [LARGE SCALE GENOMIC DNA]</scope>
    <source>
        <strain evidence="6">Sp-SM6</strain>
    </source>
</reference>
<dbReference type="GO" id="GO:0043093">
    <property type="term" value="P:FtsZ-dependent cytokinesis"/>
    <property type="evidence" value="ECO:0007669"/>
    <property type="project" value="UniProtKB-UniRule"/>
</dbReference>
<dbReference type="HAMAP" id="MF_01092">
    <property type="entry name" value="ZapD"/>
    <property type="match status" value="1"/>
</dbReference>
<evidence type="ECO:0000313" key="7">
    <source>
        <dbReference type="Proteomes" id="UP000190198"/>
    </source>
</evidence>
<comment type="caution">
    <text evidence="6">The sequence shown here is derived from an EMBL/GenBank/DDBJ whole genome shotgun (WGS) entry which is preliminary data.</text>
</comment>
<keyword evidence="3 5" id="KW-0717">Septation</keyword>
<dbReference type="InterPro" id="IPR027462">
    <property type="entry name" value="ZapD_C"/>
</dbReference>
<keyword evidence="7" id="KW-1185">Reference proteome</keyword>
<keyword evidence="4 5" id="KW-0131">Cell cycle</keyword>
<dbReference type="NCBIfam" id="NF003656">
    <property type="entry name" value="PRK05287.1-4"/>
    <property type="match status" value="1"/>
</dbReference>
<dbReference type="InterPro" id="IPR036268">
    <property type="entry name" value="ZapD_sf"/>
</dbReference>
<comment type="subcellular location">
    <subcellularLocation>
        <location evidence="5">Cytoplasm</location>
    </subcellularLocation>
    <text evidence="5">Localizes to mid-cell in an FtsZ-dependent manner.</text>
</comment>
<comment type="function">
    <text evidence="5">Cell division factor that enhances FtsZ-ring assembly. Directly interacts with FtsZ and promotes bundling of FtsZ protofilaments, with a reduction in FtsZ GTPase activity.</text>
</comment>
<dbReference type="EMBL" id="MPRK01000024">
    <property type="protein sequence ID" value="OOZ42605.1"/>
    <property type="molecule type" value="Genomic_DNA"/>
</dbReference>
<dbReference type="Pfam" id="PF07072">
    <property type="entry name" value="ZapD"/>
    <property type="match status" value="1"/>
</dbReference>
<organism evidence="6 7">
    <name type="scientific">Solemya elarraichensis gill symbiont</name>
    <dbReference type="NCBI Taxonomy" id="1918949"/>
    <lineage>
        <taxon>Bacteria</taxon>
        <taxon>Pseudomonadati</taxon>
        <taxon>Pseudomonadota</taxon>
        <taxon>Gammaproteobacteria</taxon>
        <taxon>sulfur-oxidizing symbionts</taxon>
    </lineage>
</organism>